<dbReference type="PANTHER" id="PTHR44147">
    <property type="entry name" value="DEHYDROGENASE/REDUCTASE SDR FAMILY MEMBER 1"/>
    <property type="match status" value="1"/>
</dbReference>
<dbReference type="SUPFAM" id="SSF51735">
    <property type="entry name" value="NAD(P)-binding Rossmann-fold domains"/>
    <property type="match status" value="1"/>
</dbReference>
<dbReference type="OrthoDB" id="1933717at2759"/>
<evidence type="ECO:0000313" key="1">
    <source>
        <dbReference type="EMBL" id="CAH0364070.1"/>
    </source>
</evidence>
<dbReference type="Gene3D" id="3.40.50.720">
    <property type="entry name" value="NAD(P)-binding Rossmann-like Domain"/>
    <property type="match status" value="1"/>
</dbReference>
<dbReference type="PANTHER" id="PTHR44147:SF2">
    <property type="entry name" value="DEHYDROGENASE_REDUCTASE SDR FAMILY MEMBER 1"/>
    <property type="match status" value="1"/>
</dbReference>
<organism evidence="1 2">
    <name type="scientific">Pelagomonas calceolata</name>
    <dbReference type="NCBI Taxonomy" id="35677"/>
    <lineage>
        <taxon>Eukaryota</taxon>
        <taxon>Sar</taxon>
        <taxon>Stramenopiles</taxon>
        <taxon>Ochrophyta</taxon>
        <taxon>Pelagophyceae</taxon>
        <taxon>Pelagomonadales</taxon>
        <taxon>Pelagomonadaceae</taxon>
        <taxon>Pelagomonas</taxon>
    </lineage>
</organism>
<dbReference type="InterPro" id="IPR036291">
    <property type="entry name" value="NAD(P)-bd_dom_sf"/>
</dbReference>
<dbReference type="AlphaFoldDB" id="A0A8J2S5L1"/>
<protein>
    <submittedName>
        <fullName evidence="1">Uncharacterized protein</fullName>
    </submittedName>
</protein>
<sequence length="363" mass="38950">MHLYALLLAGATSLKPLTGRVALVTGASRGIGKGIALELGAAGCTVYCAARSSRQTGFVSDDRPVAASVGELTVEQTAEDVTLNGGKGIPVPCDCSDEKAIEEVIARIRSDEGRLDVIVPSAFATPPKLADAAFRDDFWKQGMEMWDCCHGVGLRGTYATLLKATPLLIETAQKYDTRPLACLISSFGGQAYTFNVAYGVGKAATDRLARDASAQLSKHDVDTISLYPGVVATEGNLEMEERGEWAAASGGLDLAKAESPRFSGRAVVALLRQPEYCSENTGSYQVVSELASQFDFTDVDGRRAPSIRSLQYLVPNFLLTDAKIADMPAWQRGLARRFRDEWTPDYLLPWGVFSGGPPPEKTS</sequence>
<name>A0A8J2S5L1_9STRA</name>
<evidence type="ECO:0000313" key="2">
    <source>
        <dbReference type="Proteomes" id="UP000789595"/>
    </source>
</evidence>
<dbReference type="EMBL" id="CAKKNE010000001">
    <property type="protein sequence ID" value="CAH0364070.1"/>
    <property type="molecule type" value="Genomic_DNA"/>
</dbReference>
<gene>
    <name evidence="1" type="ORF">PECAL_1P04210</name>
</gene>
<comment type="caution">
    <text evidence="1">The sequence shown here is derived from an EMBL/GenBank/DDBJ whole genome shotgun (WGS) entry which is preliminary data.</text>
</comment>
<dbReference type="InterPro" id="IPR002347">
    <property type="entry name" value="SDR_fam"/>
</dbReference>
<dbReference type="PRINTS" id="PR00081">
    <property type="entry name" value="GDHRDH"/>
</dbReference>
<reference evidence="1" key="1">
    <citation type="submission" date="2021-11" db="EMBL/GenBank/DDBJ databases">
        <authorList>
            <consortium name="Genoscope - CEA"/>
            <person name="William W."/>
        </authorList>
    </citation>
    <scope>NUCLEOTIDE SEQUENCE</scope>
</reference>
<proteinExistence type="predicted"/>
<dbReference type="Proteomes" id="UP000789595">
    <property type="component" value="Unassembled WGS sequence"/>
</dbReference>
<dbReference type="Pfam" id="PF00106">
    <property type="entry name" value="adh_short"/>
    <property type="match status" value="1"/>
</dbReference>
<accession>A0A8J2S5L1</accession>
<keyword evidence="2" id="KW-1185">Reference proteome</keyword>